<evidence type="ECO:0000313" key="4">
    <source>
        <dbReference type="EMBL" id="PON80567.1"/>
    </source>
</evidence>
<feature type="region of interest" description="Disordered" evidence="2">
    <location>
        <begin position="1"/>
        <end position="30"/>
    </location>
</feature>
<proteinExistence type="predicted"/>
<evidence type="ECO:0008006" key="6">
    <source>
        <dbReference type="Google" id="ProtNLM"/>
    </source>
</evidence>
<feature type="coiled-coil region" evidence="1">
    <location>
        <begin position="80"/>
        <end position="181"/>
    </location>
</feature>
<feature type="compositionally biased region" description="Basic and acidic residues" evidence="2">
    <location>
        <begin position="417"/>
        <end position="426"/>
    </location>
</feature>
<feature type="compositionally biased region" description="Basic residues" evidence="2">
    <location>
        <begin position="375"/>
        <end position="385"/>
    </location>
</feature>
<feature type="compositionally biased region" description="Basic and acidic residues" evidence="2">
    <location>
        <begin position="253"/>
        <end position="264"/>
    </location>
</feature>
<keyword evidence="5" id="KW-1185">Reference proteome</keyword>
<evidence type="ECO:0000256" key="2">
    <source>
        <dbReference type="SAM" id="MobiDB-lite"/>
    </source>
</evidence>
<dbReference type="Proteomes" id="UP000237105">
    <property type="component" value="Unassembled WGS sequence"/>
</dbReference>
<dbReference type="OrthoDB" id="656845at2759"/>
<feature type="compositionally biased region" description="Polar residues" evidence="2">
    <location>
        <begin position="433"/>
        <end position="449"/>
    </location>
</feature>
<dbReference type="PANTHER" id="PTHR36143">
    <property type="entry name" value="OS08G0177500 PROTEIN"/>
    <property type="match status" value="1"/>
</dbReference>
<comment type="caution">
    <text evidence="4">The sequence shown here is derived from an EMBL/GenBank/DDBJ whole genome shotgun (WGS) entry which is preliminary data.</text>
</comment>
<dbReference type="PANTHER" id="PTHR36143:SF4">
    <property type="entry name" value="OS08G0177500 PROTEIN"/>
    <property type="match status" value="1"/>
</dbReference>
<dbReference type="STRING" id="3476.A0A2P5E4T6"/>
<feature type="compositionally biased region" description="Basic and acidic residues" evidence="2">
    <location>
        <begin position="451"/>
        <end position="464"/>
    </location>
</feature>
<feature type="compositionally biased region" description="Basic and acidic residues" evidence="2">
    <location>
        <begin position="491"/>
        <end position="500"/>
    </location>
</feature>
<organism evidence="4 5">
    <name type="scientific">Parasponia andersonii</name>
    <name type="common">Sponia andersonii</name>
    <dbReference type="NCBI Taxonomy" id="3476"/>
    <lineage>
        <taxon>Eukaryota</taxon>
        <taxon>Viridiplantae</taxon>
        <taxon>Streptophyta</taxon>
        <taxon>Embryophyta</taxon>
        <taxon>Tracheophyta</taxon>
        <taxon>Spermatophyta</taxon>
        <taxon>Magnoliopsida</taxon>
        <taxon>eudicotyledons</taxon>
        <taxon>Gunneridae</taxon>
        <taxon>Pentapetalae</taxon>
        <taxon>rosids</taxon>
        <taxon>fabids</taxon>
        <taxon>Rosales</taxon>
        <taxon>Cannabaceae</taxon>
        <taxon>Parasponia</taxon>
    </lineage>
</organism>
<accession>A0A2P5E4T6</accession>
<evidence type="ECO:0000256" key="1">
    <source>
        <dbReference type="SAM" id="Coils"/>
    </source>
</evidence>
<keyword evidence="3" id="KW-0472">Membrane</keyword>
<feature type="region of interest" description="Disordered" evidence="2">
    <location>
        <begin position="253"/>
        <end position="534"/>
    </location>
</feature>
<evidence type="ECO:0000256" key="3">
    <source>
        <dbReference type="SAM" id="Phobius"/>
    </source>
</evidence>
<gene>
    <name evidence="4" type="ORF">PanWU01x14_001230</name>
</gene>
<evidence type="ECO:0000313" key="5">
    <source>
        <dbReference type="Proteomes" id="UP000237105"/>
    </source>
</evidence>
<dbReference type="AlphaFoldDB" id="A0A2P5E4T6"/>
<sequence length="534" mass="60073">MAVGGSYNKGNGYYGSSSNNERSSGSSNSRSGRPYGLMLILAFGAALLGVMILHKLRERRIFNLLLKDKDRDLFSLHLLLQKERDFVKEVKRKNEEMKAKIYSLRTQKMELDRRLIEMQSTIDSLKDEQRTMEAAIEEKQNEIMLLRIQQEMDNEKESSQLVALTERLKQKEAEIEDLKHRLQYPEKVWSVSTDDPSNPPLNLTMAEDQKGRIGEDSVKTVVGEDGSLNKTIIGEVNGDDRREMISKETEKYENLQDQNIKEDGISMGGEKSSDGGQGETSIDGSRDGTGLKVSVENSVEISSDSISQNGGKDVNDEEFEVKGNGQIGKHGNPHVEDQEITRANEGGMKLEIRDDTGKGVGSRARWKRGTISNSKGKRSRSLAKNRRLENNGKHSRATSARSKRYDEGYQANTESFGVDKEQESQKKLPTSLARETQSNVSTSGRQSEATVEARDQKPEVKFQDQEAIDNRQNSNVRNIRKEVTDDLEGSENFKIKDEQGSGKLVGEDEYFSEVGSSAEEKNKEYKEENDESQF</sequence>
<keyword evidence="3" id="KW-1133">Transmembrane helix</keyword>
<keyword evidence="3" id="KW-0812">Transmembrane</keyword>
<name>A0A2P5E4T6_PARAD</name>
<keyword evidence="1" id="KW-0175">Coiled coil</keyword>
<protein>
    <recommendedName>
        <fullName evidence="6">Micronuclear linker histone polyprotein-like protein</fullName>
    </recommendedName>
</protein>
<reference evidence="5" key="1">
    <citation type="submission" date="2016-06" db="EMBL/GenBank/DDBJ databases">
        <title>Parallel loss of symbiosis genes in relatives of nitrogen-fixing non-legume Parasponia.</title>
        <authorList>
            <person name="Van Velzen R."/>
            <person name="Holmer R."/>
            <person name="Bu F."/>
            <person name="Rutten L."/>
            <person name="Van Zeijl A."/>
            <person name="Liu W."/>
            <person name="Santuari L."/>
            <person name="Cao Q."/>
            <person name="Sharma T."/>
            <person name="Shen D."/>
            <person name="Roswanjaya Y."/>
            <person name="Wardhani T."/>
            <person name="Kalhor M.S."/>
            <person name="Jansen J."/>
            <person name="Van den Hoogen J."/>
            <person name="Gungor B."/>
            <person name="Hartog M."/>
            <person name="Hontelez J."/>
            <person name="Verver J."/>
            <person name="Yang W.-C."/>
            <person name="Schijlen E."/>
            <person name="Repin R."/>
            <person name="Schilthuizen M."/>
            <person name="Schranz E."/>
            <person name="Heidstra R."/>
            <person name="Miyata K."/>
            <person name="Fedorova E."/>
            <person name="Kohlen W."/>
            <person name="Bisseling T."/>
            <person name="Smit S."/>
            <person name="Geurts R."/>
        </authorList>
    </citation>
    <scope>NUCLEOTIDE SEQUENCE [LARGE SCALE GENOMIC DNA]</scope>
    <source>
        <strain evidence="5">cv. WU1-14</strain>
    </source>
</reference>
<dbReference type="EMBL" id="JXTB01000001">
    <property type="protein sequence ID" value="PON80567.1"/>
    <property type="molecule type" value="Genomic_DNA"/>
</dbReference>
<feature type="compositionally biased region" description="Polar residues" evidence="2">
    <location>
        <begin position="295"/>
        <end position="310"/>
    </location>
</feature>
<feature type="compositionally biased region" description="Basic and acidic residues" evidence="2">
    <location>
        <begin position="333"/>
        <end position="357"/>
    </location>
</feature>
<feature type="transmembrane region" description="Helical" evidence="3">
    <location>
        <begin position="35"/>
        <end position="53"/>
    </location>
</feature>